<reference evidence="1 2" key="1">
    <citation type="submission" date="2018-10" db="EMBL/GenBank/DDBJ databases">
        <title>Genome assembly for a Yunnan-Guizhou Plateau 3E fish, Anabarilius grahami (Regan), and its evolutionary and genetic applications.</title>
        <authorList>
            <person name="Jiang W."/>
        </authorList>
    </citation>
    <scope>NUCLEOTIDE SEQUENCE [LARGE SCALE GENOMIC DNA]</scope>
    <source>
        <strain evidence="1">AG-KIZ</strain>
        <tissue evidence="1">Muscle</tissue>
    </source>
</reference>
<dbReference type="OrthoDB" id="8919996at2759"/>
<organism evidence="1 2">
    <name type="scientific">Anabarilius grahami</name>
    <name type="common">Kanglang fish</name>
    <name type="synonym">Barilius grahami</name>
    <dbReference type="NCBI Taxonomy" id="495550"/>
    <lineage>
        <taxon>Eukaryota</taxon>
        <taxon>Metazoa</taxon>
        <taxon>Chordata</taxon>
        <taxon>Craniata</taxon>
        <taxon>Vertebrata</taxon>
        <taxon>Euteleostomi</taxon>
        <taxon>Actinopterygii</taxon>
        <taxon>Neopterygii</taxon>
        <taxon>Teleostei</taxon>
        <taxon>Ostariophysi</taxon>
        <taxon>Cypriniformes</taxon>
        <taxon>Xenocyprididae</taxon>
        <taxon>Xenocypridinae</taxon>
        <taxon>Xenocypridinae incertae sedis</taxon>
        <taxon>Anabarilius</taxon>
    </lineage>
</organism>
<evidence type="ECO:0000313" key="1">
    <source>
        <dbReference type="EMBL" id="ROK41055.1"/>
    </source>
</evidence>
<dbReference type="AlphaFoldDB" id="A0A3N0Y0M5"/>
<accession>A0A3N0Y0M5</accession>
<dbReference type="Proteomes" id="UP000281406">
    <property type="component" value="Unassembled WGS sequence"/>
</dbReference>
<proteinExistence type="predicted"/>
<sequence length="400" mass="45243">MASAGSKRPRDPSAQGLKVKFLINIPLKVNSEDDAQKRCRYLLDALSEGFKEEEIKFIKDKSGKEVLEDIAVVIGMNGKHSPELVQILKKLETFRYDCKIKYSIITYTWGIGGTIAQDATEPPYQHIREHLKNDGATTKLVEGLRGNDRSCLVYFSFVDSDTIRFNFILSEYLQIVKEELKKDSIPPTVMSTGYEFHRGSDYHIASWLDRMVRVAVAEVNPLFVYYPEPNFCVLVPDGLNTIKESFIHKGRRNMESPILITRVKTRANFKAVFSDRNPIIIAIPARFTLSGQGLKTGQSTLDGMNLAKGAYSQGVLTNYQTFNKEGPNESPKKPGITGRNRGFIIQLYNAKNEQELEQLSKKNPFTIDGNDATILVNAIREAREYKNFILEFNEKLPGNN</sequence>
<protein>
    <submittedName>
        <fullName evidence="1">Uncharacterized protein</fullName>
    </submittedName>
</protein>
<evidence type="ECO:0000313" key="2">
    <source>
        <dbReference type="Proteomes" id="UP000281406"/>
    </source>
</evidence>
<comment type="caution">
    <text evidence="1">The sequence shown here is derived from an EMBL/GenBank/DDBJ whole genome shotgun (WGS) entry which is preliminary data.</text>
</comment>
<gene>
    <name evidence="1" type="ORF">DPX16_0762</name>
</gene>
<keyword evidence="2" id="KW-1185">Reference proteome</keyword>
<dbReference type="EMBL" id="RJVU01056895">
    <property type="protein sequence ID" value="ROK41055.1"/>
    <property type="molecule type" value="Genomic_DNA"/>
</dbReference>
<name>A0A3N0Y0M5_ANAGA</name>